<dbReference type="Proteomes" id="UP000195402">
    <property type="component" value="Unassembled WGS sequence"/>
</dbReference>
<feature type="region of interest" description="Disordered" evidence="7">
    <location>
        <begin position="14"/>
        <end position="35"/>
    </location>
</feature>
<keyword evidence="6" id="KW-0175">Coiled coil</keyword>
<comment type="similarity">
    <text evidence="2">Belongs to the fl(2)d family.</text>
</comment>
<comment type="subcellular location">
    <subcellularLocation>
        <location evidence="1">Nucleus</location>
    </subcellularLocation>
</comment>
<dbReference type="PANTHER" id="PTHR15217:SF0">
    <property type="entry name" value="PRE-MRNA-SPLICING REGULATOR WTAP"/>
    <property type="match status" value="1"/>
</dbReference>
<dbReference type="GO" id="GO:0016556">
    <property type="term" value="P:mRNA modification"/>
    <property type="evidence" value="ECO:0007669"/>
    <property type="project" value="InterPro"/>
</dbReference>
<dbReference type="GO" id="GO:0008380">
    <property type="term" value="P:RNA splicing"/>
    <property type="evidence" value="ECO:0007669"/>
    <property type="project" value="UniProtKB-KW"/>
</dbReference>
<keyword evidence="5" id="KW-0539">Nucleus</keyword>
<dbReference type="OMA" id="MASHSHI"/>
<dbReference type="OrthoDB" id="3366661at2759"/>
<keyword evidence="3" id="KW-0507">mRNA processing</keyword>
<evidence type="ECO:0000313" key="8">
    <source>
        <dbReference type="EMBL" id="OVA20777.1"/>
    </source>
</evidence>
<evidence type="ECO:0000256" key="1">
    <source>
        <dbReference type="ARBA" id="ARBA00004123"/>
    </source>
</evidence>
<dbReference type="EMBL" id="MVGT01000057">
    <property type="protein sequence ID" value="OVA20777.1"/>
    <property type="molecule type" value="Genomic_DNA"/>
</dbReference>
<evidence type="ECO:0008006" key="10">
    <source>
        <dbReference type="Google" id="ProtNLM"/>
    </source>
</evidence>
<dbReference type="GO" id="GO:0006397">
    <property type="term" value="P:mRNA processing"/>
    <property type="evidence" value="ECO:0007669"/>
    <property type="project" value="UniProtKB-KW"/>
</dbReference>
<evidence type="ECO:0000313" key="9">
    <source>
        <dbReference type="Proteomes" id="UP000195402"/>
    </source>
</evidence>
<sequence>MGFMDSYFDGLQVHERIERDKSPAPASRPPNRNLSKCNASAKEIEYLAEDDFGGDYSGTHGRRAGSKRSFGDLEDDEDDIFGSKKGNTKAEETAPGVATGMILSLRESLQNCKDALATCQAELEAAKSEIQKWHSAFQNEPVITASTSPEPGLVISYLQTLKSSEESLKEQLEKAKKKEAAFIVTFAKREQEIAELKSAVRDLKVQLKPPSMQARRLLLDPAIHEEFTRLKNLVEEKEKKVKELQDNVAAVNFTPQSKMGKMLMAKCRTLQEENEEIGTLASEGKIHELAMKLALQKSQNAELRNQFEGLHRHMEGLTDDVEKSNEMVLTLQQRLEEKDSEIKRLKDELHQKAQMEKVEDDSAGDKKVVTDEVNSGEAECCV</sequence>
<evidence type="ECO:0000256" key="3">
    <source>
        <dbReference type="ARBA" id="ARBA00022664"/>
    </source>
</evidence>
<keyword evidence="4" id="KW-0508">mRNA splicing</keyword>
<evidence type="ECO:0000256" key="2">
    <source>
        <dbReference type="ARBA" id="ARBA00010313"/>
    </source>
</evidence>
<feature type="coiled-coil region" evidence="6">
    <location>
        <begin position="109"/>
        <end position="254"/>
    </location>
</feature>
<protein>
    <recommendedName>
        <fullName evidence="10">FKBP12-interacting protein of 37 kDa</fullName>
    </recommendedName>
</protein>
<feature type="region of interest" description="Disordered" evidence="7">
    <location>
        <begin position="52"/>
        <end position="93"/>
    </location>
</feature>
<accession>A0A200RDH8</accession>
<evidence type="ECO:0000256" key="4">
    <source>
        <dbReference type="ARBA" id="ARBA00023187"/>
    </source>
</evidence>
<comment type="caution">
    <text evidence="8">The sequence shown here is derived from an EMBL/GenBank/DDBJ whole genome shotgun (WGS) entry which is preliminary data.</text>
</comment>
<dbReference type="InterPro" id="IPR033757">
    <property type="entry name" value="WTAP"/>
</dbReference>
<evidence type="ECO:0000256" key="7">
    <source>
        <dbReference type="SAM" id="MobiDB-lite"/>
    </source>
</evidence>
<feature type="region of interest" description="Disordered" evidence="7">
    <location>
        <begin position="353"/>
        <end position="382"/>
    </location>
</feature>
<dbReference type="AlphaFoldDB" id="A0A200RDH8"/>
<reference evidence="8 9" key="1">
    <citation type="journal article" date="2017" name="Mol. Plant">
        <title>The Genome of Medicinal Plant Macleaya cordata Provides New Insights into Benzylisoquinoline Alkaloids Metabolism.</title>
        <authorList>
            <person name="Liu X."/>
            <person name="Liu Y."/>
            <person name="Huang P."/>
            <person name="Ma Y."/>
            <person name="Qing Z."/>
            <person name="Tang Q."/>
            <person name="Cao H."/>
            <person name="Cheng P."/>
            <person name="Zheng Y."/>
            <person name="Yuan Z."/>
            <person name="Zhou Y."/>
            <person name="Liu J."/>
            <person name="Tang Z."/>
            <person name="Zhuo Y."/>
            <person name="Zhang Y."/>
            <person name="Yu L."/>
            <person name="Huang J."/>
            <person name="Yang P."/>
            <person name="Peng Q."/>
            <person name="Zhang J."/>
            <person name="Jiang W."/>
            <person name="Zhang Z."/>
            <person name="Lin K."/>
            <person name="Ro D.K."/>
            <person name="Chen X."/>
            <person name="Xiong X."/>
            <person name="Shang Y."/>
            <person name="Huang S."/>
            <person name="Zeng J."/>
        </authorList>
    </citation>
    <scope>NUCLEOTIDE SEQUENCE [LARGE SCALE GENOMIC DNA]</scope>
    <source>
        <strain evidence="9">cv. BLH2017</strain>
        <tissue evidence="8">Root</tissue>
    </source>
</reference>
<dbReference type="PANTHER" id="PTHR15217">
    <property type="entry name" value="WILMS' TUMOR 1-ASSOCIATING PROTEIN"/>
    <property type="match status" value="1"/>
</dbReference>
<name>A0A200RDH8_MACCD</name>
<keyword evidence="9" id="KW-1185">Reference proteome</keyword>
<dbReference type="GO" id="GO:0005634">
    <property type="term" value="C:nucleus"/>
    <property type="evidence" value="ECO:0007669"/>
    <property type="project" value="UniProtKB-SubCell"/>
</dbReference>
<gene>
    <name evidence="8" type="ORF">BVC80_887g64</name>
</gene>
<evidence type="ECO:0000256" key="5">
    <source>
        <dbReference type="ARBA" id="ARBA00023242"/>
    </source>
</evidence>
<dbReference type="FunCoup" id="A0A200RDH8">
    <property type="interactions" value="2708"/>
</dbReference>
<dbReference type="STRING" id="56857.A0A200RDH8"/>
<dbReference type="InParanoid" id="A0A200RDH8"/>
<proteinExistence type="inferred from homology"/>
<dbReference type="Pfam" id="PF17098">
    <property type="entry name" value="Wtap"/>
    <property type="match status" value="1"/>
</dbReference>
<dbReference type="GO" id="GO:0000381">
    <property type="term" value="P:regulation of alternative mRNA splicing, via spliceosome"/>
    <property type="evidence" value="ECO:0007669"/>
    <property type="project" value="InterPro"/>
</dbReference>
<evidence type="ECO:0000256" key="6">
    <source>
        <dbReference type="SAM" id="Coils"/>
    </source>
</evidence>
<organism evidence="8 9">
    <name type="scientific">Macleaya cordata</name>
    <name type="common">Five-seeded plume-poppy</name>
    <name type="synonym">Bocconia cordata</name>
    <dbReference type="NCBI Taxonomy" id="56857"/>
    <lineage>
        <taxon>Eukaryota</taxon>
        <taxon>Viridiplantae</taxon>
        <taxon>Streptophyta</taxon>
        <taxon>Embryophyta</taxon>
        <taxon>Tracheophyta</taxon>
        <taxon>Spermatophyta</taxon>
        <taxon>Magnoliopsida</taxon>
        <taxon>Ranunculales</taxon>
        <taxon>Papaveraceae</taxon>
        <taxon>Papaveroideae</taxon>
        <taxon>Macleaya</taxon>
    </lineage>
</organism>